<keyword evidence="2" id="KW-0238">DNA-binding</keyword>
<comment type="caution">
    <text evidence="5">The sequence shown here is derived from an EMBL/GenBank/DDBJ whole genome shotgun (WGS) entry which is preliminary data.</text>
</comment>
<dbReference type="EMBL" id="QRDP01000004">
    <property type="protein sequence ID" value="RED16085.1"/>
    <property type="molecule type" value="Genomic_DNA"/>
</dbReference>
<evidence type="ECO:0000256" key="1">
    <source>
        <dbReference type="ARBA" id="ARBA00023015"/>
    </source>
</evidence>
<gene>
    <name evidence="5" type="ORF">DFR46_1097</name>
</gene>
<dbReference type="InterPro" id="IPR036390">
    <property type="entry name" value="WH_DNA-bd_sf"/>
</dbReference>
<dbReference type="PROSITE" id="PS50949">
    <property type="entry name" value="HTH_GNTR"/>
    <property type="match status" value="1"/>
</dbReference>
<name>A0A3D9FE25_9SPHN</name>
<dbReference type="InterPro" id="IPR000524">
    <property type="entry name" value="Tscrpt_reg_HTH_GntR"/>
</dbReference>
<dbReference type="OrthoDB" id="162505at2"/>
<evidence type="ECO:0000256" key="3">
    <source>
        <dbReference type="ARBA" id="ARBA00023163"/>
    </source>
</evidence>
<proteinExistence type="predicted"/>
<dbReference type="GO" id="GO:0003700">
    <property type="term" value="F:DNA-binding transcription factor activity"/>
    <property type="evidence" value="ECO:0007669"/>
    <property type="project" value="InterPro"/>
</dbReference>
<dbReference type="SMART" id="SM00345">
    <property type="entry name" value="HTH_GNTR"/>
    <property type="match status" value="1"/>
</dbReference>
<organism evidence="5 6">
    <name type="scientific">Parasphingopyxis lamellibrachiae</name>
    <dbReference type="NCBI Taxonomy" id="680125"/>
    <lineage>
        <taxon>Bacteria</taxon>
        <taxon>Pseudomonadati</taxon>
        <taxon>Pseudomonadota</taxon>
        <taxon>Alphaproteobacteria</taxon>
        <taxon>Sphingomonadales</taxon>
        <taxon>Sphingomonadaceae</taxon>
        <taxon>Parasphingopyxis</taxon>
    </lineage>
</organism>
<dbReference type="Gene3D" id="6.10.250.1220">
    <property type="match status" value="1"/>
</dbReference>
<reference evidence="5 6" key="1">
    <citation type="submission" date="2018-07" db="EMBL/GenBank/DDBJ databases">
        <title>Genomic Encyclopedia of Type Strains, Phase IV (KMG-IV): sequencing the most valuable type-strain genomes for metagenomic binning, comparative biology and taxonomic classification.</title>
        <authorList>
            <person name="Goeker M."/>
        </authorList>
    </citation>
    <scope>NUCLEOTIDE SEQUENCE [LARGE SCALE GENOMIC DNA]</scope>
    <source>
        <strain evidence="5 6">DSM 26725</strain>
    </source>
</reference>
<feature type="domain" description="HTH gntR-type" evidence="4">
    <location>
        <begin position="6"/>
        <end position="74"/>
    </location>
</feature>
<dbReference type="PANTHER" id="PTHR38445:SF10">
    <property type="entry name" value="GNTR-FAMILY TRANSCRIPTIONAL REGULATOR"/>
    <property type="match status" value="1"/>
</dbReference>
<dbReference type="CDD" id="cd07377">
    <property type="entry name" value="WHTH_GntR"/>
    <property type="match status" value="1"/>
</dbReference>
<dbReference type="PANTHER" id="PTHR38445">
    <property type="entry name" value="HTH-TYPE TRANSCRIPTIONAL REPRESSOR YTRA"/>
    <property type="match status" value="1"/>
</dbReference>
<dbReference type="SUPFAM" id="SSF46785">
    <property type="entry name" value="Winged helix' DNA-binding domain"/>
    <property type="match status" value="1"/>
</dbReference>
<dbReference type="Proteomes" id="UP000256310">
    <property type="component" value="Unassembled WGS sequence"/>
</dbReference>
<evidence type="ECO:0000259" key="4">
    <source>
        <dbReference type="PROSITE" id="PS50949"/>
    </source>
</evidence>
<dbReference type="AlphaFoldDB" id="A0A3D9FE25"/>
<dbReference type="GO" id="GO:0003677">
    <property type="term" value="F:DNA binding"/>
    <property type="evidence" value="ECO:0007669"/>
    <property type="project" value="UniProtKB-KW"/>
</dbReference>
<keyword evidence="1" id="KW-0805">Transcription regulation</keyword>
<dbReference type="Gene3D" id="1.10.10.10">
    <property type="entry name" value="Winged helix-like DNA-binding domain superfamily/Winged helix DNA-binding domain"/>
    <property type="match status" value="1"/>
</dbReference>
<accession>A0A3D9FE25</accession>
<evidence type="ECO:0000313" key="5">
    <source>
        <dbReference type="EMBL" id="RED16085.1"/>
    </source>
</evidence>
<dbReference type="Pfam" id="PF00392">
    <property type="entry name" value="GntR"/>
    <property type="match status" value="1"/>
</dbReference>
<keyword evidence="3" id="KW-0804">Transcription</keyword>
<keyword evidence="6" id="KW-1185">Reference proteome</keyword>
<evidence type="ECO:0000256" key="2">
    <source>
        <dbReference type="ARBA" id="ARBA00023125"/>
    </source>
</evidence>
<sequence>MSKSEQPVYLKLREKIAAAILDGQYGDGDPLPSVRAFAADEGANPLTVAKAYQTFQDDGIVVVRRGVGMFVANGASEKLKTRERNSFLKEDWPKIVRHIERLGLDTAELLDRETA</sequence>
<evidence type="ECO:0000313" key="6">
    <source>
        <dbReference type="Proteomes" id="UP000256310"/>
    </source>
</evidence>
<dbReference type="RefSeq" id="WP_116235532.1">
    <property type="nucleotide sequence ID" value="NZ_QRDP01000004.1"/>
</dbReference>
<dbReference type="InterPro" id="IPR036388">
    <property type="entry name" value="WH-like_DNA-bd_sf"/>
</dbReference>
<protein>
    <submittedName>
        <fullName evidence="5">GntR family transcriptional regulator</fullName>
    </submittedName>
</protein>